<accession>A0A9N9JYP1</accession>
<evidence type="ECO:0000256" key="1">
    <source>
        <dbReference type="SAM" id="MobiDB-lite"/>
    </source>
</evidence>
<feature type="transmembrane region" description="Helical" evidence="2">
    <location>
        <begin position="148"/>
        <end position="171"/>
    </location>
</feature>
<evidence type="ECO:0000313" key="3">
    <source>
        <dbReference type="EMBL" id="CAG8803745.1"/>
    </source>
</evidence>
<feature type="region of interest" description="Disordered" evidence="1">
    <location>
        <begin position="86"/>
        <end position="122"/>
    </location>
</feature>
<keyword evidence="2" id="KW-0472">Membrane</keyword>
<dbReference type="EMBL" id="CAJVPY010038239">
    <property type="protein sequence ID" value="CAG8803745.1"/>
    <property type="molecule type" value="Genomic_DNA"/>
</dbReference>
<feature type="compositionally biased region" description="Basic and acidic residues" evidence="1">
    <location>
        <begin position="96"/>
        <end position="113"/>
    </location>
</feature>
<protein>
    <submittedName>
        <fullName evidence="3">5920_t:CDS:1</fullName>
    </submittedName>
</protein>
<comment type="caution">
    <text evidence="3">The sequence shown here is derived from an EMBL/GenBank/DDBJ whole genome shotgun (WGS) entry which is preliminary data.</text>
</comment>
<reference evidence="3" key="1">
    <citation type="submission" date="2021-06" db="EMBL/GenBank/DDBJ databases">
        <authorList>
            <person name="Kallberg Y."/>
            <person name="Tangrot J."/>
            <person name="Rosling A."/>
        </authorList>
    </citation>
    <scope>NUCLEOTIDE SEQUENCE</scope>
    <source>
        <strain evidence="3">MA453B</strain>
    </source>
</reference>
<keyword evidence="2" id="KW-0812">Transmembrane</keyword>
<proteinExistence type="predicted"/>
<keyword evidence="4" id="KW-1185">Reference proteome</keyword>
<dbReference type="AlphaFoldDB" id="A0A9N9JYP1"/>
<name>A0A9N9JYP1_9GLOM</name>
<sequence>MRTYDLEKEIRCILQDLSKIRDYNTKLQNEYMKINDEARRLKVENSKLFSQYACAETSLAKYKAECYAKSEEVKSLQSVINSLPPRYFDKNNQPDGLERTDSYIKSGGEKNNEPESSSASSEQIIPATISKEKILLSGAGNSINIDKLLSSVLTCLILLFLLIVIIWLVIVKKLRNLESIMLKEKVKYPAHKKYINREE</sequence>
<organism evidence="3 4">
    <name type="scientific">Dentiscutata erythropus</name>
    <dbReference type="NCBI Taxonomy" id="1348616"/>
    <lineage>
        <taxon>Eukaryota</taxon>
        <taxon>Fungi</taxon>
        <taxon>Fungi incertae sedis</taxon>
        <taxon>Mucoromycota</taxon>
        <taxon>Glomeromycotina</taxon>
        <taxon>Glomeromycetes</taxon>
        <taxon>Diversisporales</taxon>
        <taxon>Gigasporaceae</taxon>
        <taxon>Dentiscutata</taxon>
    </lineage>
</organism>
<keyword evidence="2" id="KW-1133">Transmembrane helix</keyword>
<evidence type="ECO:0000313" key="4">
    <source>
        <dbReference type="Proteomes" id="UP000789405"/>
    </source>
</evidence>
<dbReference type="Proteomes" id="UP000789405">
    <property type="component" value="Unassembled WGS sequence"/>
</dbReference>
<feature type="non-terminal residue" evidence="3">
    <location>
        <position position="199"/>
    </location>
</feature>
<gene>
    <name evidence="3" type="ORF">DERYTH_LOCUS23953</name>
</gene>
<evidence type="ECO:0000256" key="2">
    <source>
        <dbReference type="SAM" id="Phobius"/>
    </source>
</evidence>